<dbReference type="RefSeq" id="WP_083642967.1">
    <property type="nucleotide sequence ID" value="NZ_AMRU01000013.1"/>
</dbReference>
<dbReference type="OrthoDB" id="1441069at2"/>
<organism evidence="1 2">
    <name type="scientific">Christiangramia flava JLT2011</name>
    <dbReference type="NCBI Taxonomy" id="1229726"/>
    <lineage>
        <taxon>Bacteria</taxon>
        <taxon>Pseudomonadati</taxon>
        <taxon>Bacteroidota</taxon>
        <taxon>Flavobacteriia</taxon>
        <taxon>Flavobacteriales</taxon>
        <taxon>Flavobacteriaceae</taxon>
        <taxon>Christiangramia</taxon>
    </lineage>
</organism>
<sequence>MDTTFEKEGFTTLKIKVSVAQKFRQYSLEMGKSQSLTLLLMLEFFFYNNISPTESLGPRMQTLETSIKKRINAMIAIIRDIEQNQTIPTKGMLEALFSELPGQSQKKAINSFQEAFKNLNSGSATPPSPPEIDHKDIRNILRNIELVQPTFGKPYLKIKLSPKEVNNLKSKYHVYHN</sequence>
<reference evidence="1 2" key="1">
    <citation type="submission" date="2016-07" db="EMBL/GenBank/DDBJ databases">
        <title>Multi-omics approach to identify versatile polysaccharide utilization systems of a marine flavobacterium Gramella flava.</title>
        <authorList>
            <person name="Tang K."/>
        </authorList>
    </citation>
    <scope>NUCLEOTIDE SEQUENCE [LARGE SCALE GENOMIC DNA]</scope>
    <source>
        <strain evidence="1 2">JLT2011</strain>
    </source>
</reference>
<name>A0A1L7I0M3_9FLAO</name>
<accession>A0A1L7I0M3</accession>
<proteinExistence type="predicted"/>
<dbReference type="KEGG" id="gfl:GRFL_0397"/>
<dbReference type="InterPro" id="IPR048012">
    <property type="entry name" value="BfmA-like_N"/>
</dbReference>
<protein>
    <submittedName>
        <fullName evidence="1">Uncharacterized protein</fullName>
    </submittedName>
</protein>
<evidence type="ECO:0000313" key="2">
    <source>
        <dbReference type="Proteomes" id="UP000186230"/>
    </source>
</evidence>
<keyword evidence="2" id="KW-1185">Reference proteome</keyword>
<evidence type="ECO:0000313" key="1">
    <source>
        <dbReference type="EMBL" id="APU67121.1"/>
    </source>
</evidence>
<dbReference type="EMBL" id="CP016359">
    <property type="protein sequence ID" value="APU67121.1"/>
    <property type="molecule type" value="Genomic_DNA"/>
</dbReference>
<dbReference type="STRING" id="1229726.GRFL_0397"/>
<dbReference type="Proteomes" id="UP000186230">
    <property type="component" value="Chromosome"/>
</dbReference>
<dbReference type="NCBIfam" id="NF041200">
    <property type="entry name" value="mob_BfmA_Nterm"/>
    <property type="match status" value="1"/>
</dbReference>
<gene>
    <name evidence="1" type="ORF">GRFL_0397</name>
</gene>
<dbReference type="AlphaFoldDB" id="A0A1L7I0M3"/>